<comment type="catalytic activity">
    <reaction evidence="8">
        <text>L-seryl-[protein] + ATP = O-phospho-L-seryl-[protein] + ADP + H(+)</text>
        <dbReference type="Rhea" id="RHEA:17989"/>
        <dbReference type="Rhea" id="RHEA-COMP:9863"/>
        <dbReference type="Rhea" id="RHEA-COMP:11604"/>
        <dbReference type="ChEBI" id="CHEBI:15378"/>
        <dbReference type="ChEBI" id="CHEBI:29999"/>
        <dbReference type="ChEBI" id="CHEBI:30616"/>
        <dbReference type="ChEBI" id="CHEBI:83421"/>
        <dbReference type="ChEBI" id="CHEBI:456216"/>
        <dbReference type="EC" id="2.7.11.1"/>
    </reaction>
</comment>
<keyword evidence="6" id="KW-0067">ATP-binding</keyword>
<keyword evidence="4" id="KW-0547">Nucleotide-binding</keyword>
<proteinExistence type="predicted"/>
<dbReference type="HOGENOM" id="CLU_2797350_0_0_1"/>
<protein>
    <recommendedName>
        <fullName evidence="1">non-specific serine/threonine protein kinase</fullName>
        <ecNumber evidence="1">2.7.11.1</ecNumber>
    </recommendedName>
</protein>
<keyword evidence="3" id="KW-0808">Transferase</keyword>
<comment type="catalytic activity">
    <reaction evidence="7">
        <text>L-threonyl-[protein] + ATP = O-phospho-L-threonyl-[protein] + ADP + H(+)</text>
        <dbReference type="Rhea" id="RHEA:46608"/>
        <dbReference type="Rhea" id="RHEA-COMP:11060"/>
        <dbReference type="Rhea" id="RHEA-COMP:11605"/>
        <dbReference type="ChEBI" id="CHEBI:15378"/>
        <dbReference type="ChEBI" id="CHEBI:30013"/>
        <dbReference type="ChEBI" id="CHEBI:30616"/>
        <dbReference type="ChEBI" id="CHEBI:61977"/>
        <dbReference type="ChEBI" id="CHEBI:456216"/>
        <dbReference type="EC" id="2.7.11.1"/>
    </reaction>
</comment>
<accession>W1PBC0</accession>
<evidence type="ECO:0000256" key="6">
    <source>
        <dbReference type="ARBA" id="ARBA00022840"/>
    </source>
</evidence>
<evidence type="ECO:0000256" key="8">
    <source>
        <dbReference type="ARBA" id="ARBA00048679"/>
    </source>
</evidence>
<evidence type="ECO:0000256" key="2">
    <source>
        <dbReference type="ARBA" id="ARBA00022527"/>
    </source>
</evidence>
<name>W1PBC0_AMBTC</name>
<evidence type="ECO:0000256" key="3">
    <source>
        <dbReference type="ARBA" id="ARBA00022679"/>
    </source>
</evidence>
<evidence type="ECO:0000256" key="1">
    <source>
        <dbReference type="ARBA" id="ARBA00012513"/>
    </source>
</evidence>
<dbReference type="PANTHER" id="PTHR22983:SF6">
    <property type="entry name" value="SERINE_THREONINE-PROTEIN KINASE 36"/>
    <property type="match status" value="1"/>
</dbReference>
<dbReference type="GO" id="GO:0005524">
    <property type="term" value="F:ATP binding"/>
    <property type="evidence" value="ECO:0007669"/>
    <property type="project" value="UniProtKB-KW"/>
</dbReference>
<dbReference type="AlphaFoldDB" id="W1PBC0"/>
<keyword evidence="10" id="KW-1185">Reference proteome</keyword>
<gene>
    <name evidence="9" type="ORF">AMTR_s00077p00192360</name>
</gene>
<evidence type="ECO:0000256" key="4">
    <source>
        <dbReference type="ARBA" id="ARBA00022741"/>
    </source>
</evidence>
<dbReference type="Gramene" id="ERN04325">
    <property type="protein sequence ID" value="ERN04325"/>
    <property type="gene ID" value="AMTR_s00077p00192360"/>
</dbReference>
<evidence type="ECO:0000256" key="7">
    <source>
        <dbReference type="ARBA" id="ARBA00047899"/>
    </source>
</evidence>
<dbReference type="Proteomes" id="UP000017836">
    <property type="component" value="Unassembled WGS sequence"/>
</dbReference>
<dbReference type="GO" id="GO:0005737">
    <property type="term" value="C:cytoplasm"/>
    <property type="evidence" value="ECO:0007669"/>
    <property type="project" value="UniProtKB-ARBA"/>
</dbReference>
<sequence length="68" mass="7782">MGFVGTRQGENAARRSAIDNMCRHSPYFYASLFKHDIVVLLIERCAEPDERTRKFECVALGKAAYQNE</sequence>
<evidence type="ECO:0000256" key="5">
    <source>
        <dbReference type="ARBA" id="ARBA00022777"/>
    </source>
</evidence>
<evidence type="ECO:0000313" key="9">
    <source>
        <dbReference type="EMBL" id="ERN04325.1"/>
    </source>
</evidence>
<dbReference type="PANTHER" id="PTHR22983">
    <property type="entry name" value="PROTEIN KINASE RELATED"/>
    <property type="match status" value="1"/>
</dbReference>
<dbReference type="STRING" id="13333.W1PBC0"/>
<dbReference type="GO" id="GO:0004674">
    <property type="term" value="F:protein serine/threonine kinase activity"/>
    <property type="evidence" value="ECO:0007669"/>
    <property type="project" value="UniProtKB-KW"/>
</dbReference>
<keyword evidence="2" id="KW-0723">Serine/threonine-protein kinase</keyword>
<keyword evidence="5" id="KW-0418">Kinase</keyword>
<dbReference type="EMBL" id="KI394293">
    <property type="protein sequence ID" value="ERN04325.1"/>
    <property type="molecule type" value="Genomic_DNA"/>
</dbReference>
<evidence type="ECO:0000313" key="10">
    <source>
        <dbReference type="Proteomes" id="UP000017836"/>
    </source>
</evidence>
<reference evidence="10" key="1">
    <citation type="journal article" date="2013" name="Science">
        <title>The Amborella genome and the evolution of flowering plants.</title>
        <authorList>
            <consortium name="Amborella Genome Project"/>
        </authorList>
    </citation>
    <scope>NUCLEOTIDE SEQUENCE [LARGE SCALE GENOMIC DNA]</scope>
</reference>
<organism evidence="9 10">
    <name type="scientific">Amborella trichopoda</name>
    <dbReference type="NCBI Taxonomy" id="13333"/>
    <lineage>
        <taxon>Eukaryota</taxon>
        <taxon>Viridiplantae</taxon>
        <taxon>Streptophyta</taxon>
        <taxon>Embryophyta</taxon>
        <taxon>Tracheophyta</taxon>
        <taxon>Spermatophyta</taxon>
        <taxon>Magnoliopsida</taxon>
        <taxon>Amborellales</taxon>
        <taxon>Amborellaceae</taxon>
        <taxon>Amborella</taxon>
    </lineage>
</organism>
<dbReference type="EC" id="2.7.11.1" evidence="1"/>